<dbReference type="NCBIfam" id="NF038032">
    <property type="entry name" value="CehA_McbA_metalo"/>
    <property type="match status" value="1"/>
</dbReference>
<dbReference type="InterPro" id="IPR016195">
    <property type="entry name" value="Pol/histidinol_Pase-like"/>
</dbReference>
<dbReference type="Pfam" id="PF13263">
    <property type="entry name" value="PHP_C"/>
    <property type="match status" value="1"/>
</dbReference>
<dbReference type="FunFam" id="3.20.20.140:FF:000101">
    <property type="entry name" value="PHP domain-containing protein"/>
    <property type="match status" value="1"/>
</dbReference>
<organism evidence="2">
    <name type="scientific">Candidatus Methanogaster sp. ANME-2c ERB4</name>
    <dbReference type="NCBI Taxonomy" id="2759911"/>
    <lineage>
        <taxon>Archaea</taxon>
        <taxon>Methanobacteriati</taxon>
        <taxon>Methanobacteriota</taxon>
        <taxon>Stenosarchaea group</taxon>
        <taxon>Methanomicrobia</taxon>
        <taxon>Methanosarcinales</taxon>
        <taxon>ANME-2 cluster</taxon>
        <taxon>Candidatus Methanogasteraceae</taxon>
        <taxon>Candidatus Methanogaster</taxon>
    </lineage>
</organism>
<dbReference type="SUPFAM" id="SSF89550">
    <property type="entry name" value="PHP domain-like"/>
    <property type="match status" value="1"/>
</dbReference>
<dbReference type="EMBL" id="MT631366">
    <property type="protein sequence ID" value="QNO48913.1"/>
    <property type="molecule type" value="Genomic_DNA"/>
</dbReference>
<dbReference type="CDD" id="cd07432">
    <property type="entry name" value="PHP_HisPPase"/>
    <property type="match status" value="1"/>
</dbReference>
<reference evidence="2" key="1">
    <citation type="submission" date="2020-06" db="EMBL/GenBank/DDBJ databases">
        <title>Unique genomic features of the anaerobic methanotrophic archaea.</title>
        <authorList>
            <person name="Chadwick G.L."/>
            <person name="Skennerton C.T."/>
            <person name="Laso-Perez R."/>
            <person name="Leu A.O."/>
            <person name="Speth D.R."/>
            <person name="Yu H."/>
            <person name="Morgan-Lang C."/>
            <person name="Hatzenpichler R."/>
            <person name="Goudeau D."/>
            <person name="Malmstrom R."/>
            <person name="Brazelton W.J."/>
            <person name="Woyke T."/>
            <person name="Hallam S.J."/>
            <person name="Tyson G.W."/>
            <person name="Wegener G."/>
            <person name="Boetius A."/>
            <person name="Orphan V."/>
        </authorList>
    </citation>
    <scope>NUCLEOTIDE SEQUENCE</scope>
</reference>
<proteinExistence type="predicted"/>
<dbReference type="InterPro" id="IPR004013">
    <property type="entry name" value="PHP_dom"/>
</dbReference>
<dbReference type="PANTHER" id="PTHR42924">
    <property type="entry name" value="EXONUCLEASE"/>
    <property type="match status" value="1"/>
</dbReference>
<dbReference type="SMART" id="SM00481">
    <property type="entry name" value="POLIIIAc"/>
    <property type="match status" value="1"/>
</dbReference>
<dbReference type="AlphaFoldDB" id="A0A7G9YLM9"/>
<dbReference type="Gene3D" id="3.20.20.140">
    <property type="entry name" value="Metal-dependent hydrolases"/>
    <property type="match status" value="1"/>
</dbReference>
<dbReference type="Pfam" id="PF02811">
    <property type="entry name" value="PHP"/>
    <property type="match status" value="1"/>
</dbReference>
<dbReference type="InterPro" id="IPR052018">
    <property type="entry name" value="PHP_domain"/>
</dbReference>
<dbReference type="PANTHER" id="PTHR42924:SF3">
    <property type="entry name" value="POLYMERASE_HISTIDINOL PHOSPHATASE N-TERMINAL DOMAIN-CONTAINING PROTEIN"/>
    <property type="match status" value="1"/>
</dbReference>
<feature type="domain" description="Polymerase/histidinol phosphatase N-terminal" evidence="1">
    <location>
        <begin position="6"/>
        <end position="74"/>
    </location>
</feature>
<evidence type="ECO:0000259" key="1">
    <source>
        <dbReference type="SMART" id="SM00481"/>
    </source>
</evidence>
<sequence length="227" mass="24904">MRIMHFDLHIHSAYSRDCRSPIDSILKHAVDIGLDGIAICDHDTVKGGTVGEERAKELGLPLIVIPGVEITTTEGHLIALGIREEIAPKKTVPETISRIRELGGVVVVPHPFKRLSHGIGDFSDLDVDAVEIFNSRFITGEANRKAERMAREMEIPAVAGSDAHIVPMIGYAVTEISAERNLQSVLDAIRDGKTRVYGKRTPIKIFASQMARGCLRRAKEIVGIEVK</sequence>
<name>A0A7G9YLM9_9EURY</name>
<dbReference type="InterPro" id="IPR003141">
    <property type="entry name" value="Pol/His_phosphatase_N"/>
</dbReference>
<evidence type="ECO:0000313" key="2">
    <source>
        <dbReference type="EMBL" id="QNO48913.1"/>
    </source>
</evidence>
<dbReference type="GO" id="GO:0035312">
    <property type="term" value="F:5'-3' DNA exonuclease activity"/>
    <property type="evidence" value="ECO:0007669"/>
    <property type="project" value="TreeGrafter"/>
</dbReference>
<gene>
    <name evidence="2" type="ORF">MOGPJHGO_00016</name>
</gene>
<dbReference type="GO" id="GO:0004534">
    <property type="term" value="F:5'-3' RNA exonuclease activity"/>
    <property type="evidence" value="ECO:0007669"/>
    <property type="project" value="TreeGrafter"/>
</dbReference>
<protein>
    <recommendedName>
        <fullName evidence="1">Polymerase/histidinol phosphatase N-terminal domain-containing protein</fullName>
    </recommendedName>
</protein>
<accession>A0A7G9YLM9</accession>